<reference evidence="1" key="1">
    <citation type="journal article" date="2023" name="Mol. Phylogenet. Evol.">
        <title>Genome-scale phylogeny and comparative genomics of the fungal order Sordariales.</title>
        <authorList>
            <person name="Hensen N."/>
            <person name="Bonometti L."/>
            <person name="Westerberg I."/>
            <person name="Brannstrom I.O."/>
            <person name="Guillou S."/>
            <person name="Cros-Aarteil S."/>
            <person name="Calhoun S."/>
            <person name="Haridas S."/>
            <person name="Kuo A."/>
            <person name="Mondo S."/>
            <person name="Pangilinan J."/>
            <person name="Riley R."/>
            <person name="LaButti K."/>
            <person name="Andreopoulos B."/>
            <person name="Lipzen A."/>
            <person name="Chen C."/>
            <person name="Yan M."/>
            <person name="Daum C."/>
            <person name="Ng V."/>
            <person name="Clum A."/>
            <person name="Steindorff A."/>
            <person name="Ohm R.A."/>
            <person name="Martin F."/>
            <person name="Silar P."/>
            <person name="Natvig D.O."/>
            <person name="Lalanne C."/>
            <person name="Gautier V."/>
            <person name="Ament-Velasquez S.L."/>
            <person name="Kruys A."/>
            <person name="Hutchinson M.I."/>
            <person name="Powell A.J."/>
            <person name="Barry K."/>
            <person name="Miller A.N."/>
            <person name="Grigoriev I.V."/>
            <person name="Debuchy R."/>
            <person name="Gladieux P."/>
            <person name="Hiltunen Thoren M."/>
            <person name="Johannesson H."/>
        </authorList>
    </citation>
    <scope>NUCLEOTIDE SEQUENCE</scope>
    <source>
        <strain evidence="1">CBS 168.71</strain>
    </source>
</reference>
<reference evidence="1" key="2">
    <citation type="submission" date="2023-06" db="EMBL/GenBank/DDBJ databases">
        <authorList>
            <consortium name="Lawrence Berkeley National Laboratory"/>
            <person name="Haridas S."/>
            <person name="Hensen N."/>
            <person name="Bonometti L."/>
            <person name="Westerberg I."/>
            <person name="Brannstrom I.O."/>
            <person name="Guillou S."/>
            <person name="Cros-Aarteil S."/>
            <person name="Calhoun S."/>
            <person name="Kuo A."/>
            <person name="Mondo S."/>
            <person name="Pangilinan J."/>
            <person name="Riley R."/>
            <person name="Labutti K."/>
            <person name="Andreopoulos B."/>
            <person name="Lipzen A."/>
            <person name="Chen C."/>
            <person name="Yanf M."/>
            <person name="Daum C."/>
            <person name="Ng V."/>
            <person name="Clum A."/>
            <person name="Steindorff A."/>
            <person name="Ohm R."/>
            <person name="Martin F."/>
            <person name="Silar P."/>
            <person name="Natvig D."/>
            <person name="Lalanne C."/>
            <person name="Gautier V."/>
            <person name="Ament-Velasquez S.L."/>
            <person name="Kruys A."/>
            <person name="Hutchinson M.I."/>
            <person name="Powell A.J."/>
            <person name="Barry K."/>
            <person name="Miller A.N."/>
            <person name="Grigoriev I.V."/>
            <person name="Debuchy R."/>
            <person name="Gladieux P."/>
            <person name="Thoren M.H."/>
            <person name="Johannesson H."/>
        </authorList>
    </citation>
    <scope>NUCLEOTIDE SEQUENCE</scope>
    <source>
        <strain evidence="1">CBS 168.71</strain>
    </source>
</reference>
<organism evidence="1 2">
    <name type="scientific">Chaetomium fimeti</name>
    <dbReference type="NCBI Taxonomy" id="1854472"/>
    <lineage>
        <taxon>Eukaryota</taxon>
        <taxon>Fungi</taxon>
        <taxon>Dikarya</taxon>
        <taxon>Ascomycota</taxon>
        <taxon>Pezizomycotina</taxon>
        <taxon>Sordariomycetes</taxon>
        <taxon>Sordariomycetidae</taxon>
        <taxon>Sordariales</taxon>
        <taxon>Chaetomiaceae</taxon>
        <taxon>Chaetomium</taxon>
    </lineage>
</organism>
<protein>
    <submittedName>
        <fullName evidence="1">Uncharacterized protein</fullName>
    </submittedName>
</protein>
<accession>A0AAE0HAH1</accession>
<evidence type="ECO:0000313" key="1">
    <source>
        <dbReference type="EMBL" id="KAK3292945.1"/>
    </source>
</evidence>
<name>A0AAE0HAH1_9PEZI</name>
<proteinExistence type="predicted"/>
<evidence type="ECO:0000313" key="2">
    <source>
        <dbReference type="Proteomes" id="UP001278766"/>
    </source>
</evidence>
<sequence>MEPQDMALLYDDIDSFVASPASNLELRSLTLRLTQTTLLSHEPQDVETNNLQVEQTLTRLAGAIAPLNRLCAFSLYVPPHNSGHHFEISQTAIASIIESLPQSCVSLEIDTAGLDHATTGPGSGAPIHLCETLRTVLPQMRYARLSLRTMCSSLFGTGAVLPQSDASPYNPITLPNMQGLLVNCKRAWGTAPICAASAQTPAPTPAWDSWDSVTHGLQTLATEPGRVRPTANLCVLTSTPQDNSDKSKYVTLIRADIASQTSHAFPVAFVSRGPTAWLMRTGEGREVISSDTAALVDAAEGQTGWATAGNGLRLPVQLVAKWGLETRESALDDGSVWRASNPRKMHLLWYNEKLCGERLLDGEMRVGKSYLSREPLVERTPAGWQRPDTLLRAQLEPL</sequence>
<dbReference type="GeneID" id="87841234"/>
<comment type="caution">
    <text evidence="1">The sequence shown here is derived from an EMBL/GenBank/DDBJ whole genome shotgun (WGS) entry which is preliminary data.</text>
</comment>
<dbReference type="RefSeq" id="XP_062656459.1">
    <property type="nucleotide sequence ID" value="XM_062804286.1"/>
</dbReference>
<dbReference type="EMBL" id="JAUEPN010000006">
    <property type="protein sequence ID" value="KAK3292945.1"/>
    <property type="molecule type" value="Genomic_DNA"/>
</dbReference>
<gene>
    <name evidence="1" type="ORF">B0H64DRAFT_403144</name>
</gene>
<dbReference type="Proteomes" id="UP001278766">
    <property type="component" value="Unassembled WGS sequence"/>
</dbReference>
<keyword evidence="2" id="KW-1185">Reference proteome</keyword>
<dbReference type="AlphaFoldDB" id="A0AAE0HAH1"/>